<comment type="catalytic activity">
    <reaction evidence="1">
        <text>an N-acyl-D-glucosamine 6-phosphate = an N-acyl-D-mannosamine 6-phosphate</text>
        <dbReference type="Rhea" id="RHEA:23932"/>
        <dbReference type="ChEBI" id="CHEBI:57599"/>
        <dbReference type="ChEBI" id="CHEBI:57666"/>
        <dbReference type="EC" id="5.1.3.9"/>
    </reaction>
</comment>
<dbReference type="GO" id="GO:0047465">
    <property type="term" value="F:N-acylglucosamine-6-phosphate 2-epimerase activity"/>
    <property type="evidence" value="ECO:0007669"/>
    <property type="project" value="UniProtKB-EC"/>
</dbReference>
<evidence type="ECO:0000256" key="1">
    <source>
        <dbReference type="ARBA" id="ARBA00000056"/>
    </source>
</evidence>
<comment type="pathway">
    <text evidence="3">Amino-sugar metabolism; N-acetylneuraminate degradation; D-fructose 6-phosphate from N-acetylneuraminate: step 3/5.</text>
</comment>
<dbReference type="OrthoDB" id="9810372at2"/>
<dbReference type="InterPro" id="IPR013785">
    <property type="entry name" value="Aldolase_TIM"/>
</dbReference>
<dbReference type="PANTHER" id="PTHR36204:SF1">
    <property type="entry name" value="N-ACETYLMANNOSAMINE-6-PHOSPHATE 2-EPIMERASE-RELATED"/>
    <property type="match status" value="1"/>
</dbReference>
<comment type="function">
    <text evidence="2">Converts N-acetylmannosamine-6-phosphate (ManNAc-6-P) to N-acetylglucosamine-6-phosphate (GlcNAc-6-P).</text>
</comment>
<evidence type="ECO:0000256" key="4">
    <source>
        <dbReference type="ARBA" id="ARBA00013180"/>
    </source>
</evidence>
<dbReference type="RefSeq" id="WP_073325712.1">
    <property type="nucleotide sequence ID" value="NZ_FQYO01000001.1"/>
</dbReference>
<dbReference type="Pfam" id="PF04131">
    <property type="entry name" value="NanE"/>
    <property type="match status" value="1"/>
</dbReference>
<dbReference type="GO" id="GO:0019262">
    <property type="term" value="P:N-acetylneuraminate catabolic process"/>
    <property type="evidence" value="ECO:0007669"/>
    <property type="project" value="UniProtKB-UniPathway"/>
</dbReference>
<gene>
    <name evidence="7" type="ORF">SAMN05444417_0179</name>
</gene>
<dbReference type="SUPFAM" id="SSF51366">
    <property type="entry name" value="Ribulose-phoshate binding barrel"/>
    <property type="match status" value="1"/>
</dbReference>
<protein>
    <recommendedName>
        <fullName evidence="4">N-acylglucosamine-6-phosphate 2-epimerase</fullName>
        <ecNumber evidence="4">5.1.3.9</ecNumber>
    </recommendedName>
</protein>
<dbReference type="NCBIfam" id="NF002231">
    <property type="entry name" value="PRK01130.1"/>
    <property type="match status" value="1"/>
</dbReference>
<keyword evidence="5" id="KW-0413">Isomerase</keyword>
<sequence>MILRSGLIVSAQARADNPLHGPVHMAAMARAAEQAGAVAIRANGGADIAAIRDAVGLPVLGIVKRLDSGDPVYITPDLAAVEEAASAGAQVIGLDATDRPRATPWREVLGAIHAAGCESFADISTFDEGMAAAEAGAAYVGTTLAGHTEATRGRSPDLALVERLARAGVRVVAEGGFDTPALAAEAMARGAHAVVVGTAITNPREITRGFVRALA</sequence>
<accession>A0A1M6A2J8</accession>
<evidence type="ECO:0000256" key="3">
    <source>
        <dbReference type="ARBA" id="ARBA00005081"/>
    </source>
</evidence>
<evidence type="ECO:0000256" key="6">
    <source>
        <dbReference type="ARBA" id="ARBA00023277"/>
    </source>
</evidence>
<evidence type="ECO:0000313" key="7">
    <source>
        <dbReference type="EMBL" id="SHI30690.1"/>
    </source>
</evidence>
<dbReference type="GO" id="GO:0005829">
    <property type="term" value="C:cytosol"/>
    <property type="evidence" value="ECO:0007669"/>
    <property type="project" value="TreeGrafter"/>
</dbReference>
<dbReference type="PANTHER" id="PTHR36204">
    <property type="entry name" value="N-ACETYLMANNOSAMINE-6-PHOSPHATE 2-EPIMERASE-RELATED"/>
    <property type="match status" value="1"/>
</dbReference>
<keyword evidence="8" id="KW-1185">Reference proteome</keyword>
<proteinExistence type="predicted"/>
<dbReference type="Proteomes" id="UP000184292">
    <property type="component" value="Unassembled WGS sequence"/>
</dbReference>
<dbReference type="GO" id="GO:0006053">
    <property type="term" value="P:N-acetylmannosamine catabolic process"/>
    <property type="evidence" value="ECO:0007669"/>
    <property type="project" value="TreeGrafter"/>
</dbReference>
<evidence type="ECO:0000256" key="5">
    <source>
        <dbReference type="ARBA" id="ARBA00023235"/>
    </source>
</evidence>
<reference evidence="7 8" key="1">
    <citation type="submission" date="2016-11" db="EMBL/GenBank/DDBJ databases">
        <authorList>
            <person name="Jaros S."/>
            <person name="Januszkiewicz K."/>
            <person name="Wedrychowicz H."/>
        </authorList>
    </citation>
    <scope>NUCLEOTIDE SEQUENCE [LARGE SCALE GENOMIC DNA]</scope>
    <source>
        <strain evidence="7 8">DSM 100565</strain>
    </source>
</reference>
<dbReference type="EMBL" id="FQYO01000001">
    <property type="protein sequence ID" value="SHI30690.1"/>
    <property type="molecule type" value="Genomic_DNA"/>
</dbReference>
<keyword evidence="6" id="KW-0119">Carbohydrate metabolism</keyword>
<dbReference type="InterPro" id="IPR011060">
    <property type="entry name" value="RibuloseP-bd_barrel"/>
</dbReference>
<evidence type="ECO:0000313" key="8">
    <source>
        <dbReference type="Proteomes" id="UP000184292"/>
    </source>
</evidence>
<dbReference type="InterPro" id="IPR007260">
    <property type="entry name" value="NanE"/>
</dbReference>
<dbReference type="STRING" id="1447782.SAMN05444417_0179"/>
<organism evidence="7 8">
    <name type="scientific">Wenxinia saemankumensis</name>
    <dbReference type="NCBI Taxonomy" id="1447782"/>
    <lineage>
        <taxon>Bacteria</taxon>
        <taxon>Pseudomonadati</taxon>
        <taxon>Pseudomonadota</taxon>
        <taxon>Alphaproteobacteria</taxon>
        <taxon>Rhodobacterales</taxon>
        <taxon>Roseobacteraceae</taxon>
        <taxon>Wenxinia</taxon>
    </lineage>
</organism>
<dbReference type="AlphaFoldDB" id="A0A1M6A2J8"/>
<dbReference type="UniPathway" id="UPA00629">
    <property type="reaction ID" value="UER00682"/>
</dbReference>
<evidence type="ECO:0000256" key="2">
    <source>
        <dbReference type="ARBA" id="ARBA00002147"/>
    </source>
</evidence>
<dbReference type="Gene3D" id="3.20.20.70">
    <property type="entry name" value="Aldolase class I"/>
    <property type="match status" value="1"/>
</dbReference>
<name>A0A1M6A2J8_9RHOB</name>
<dbReference type="EC" id="5.1.3.9" evidence="4"/>